<dbReference type="InterPro" id="IPR050790">
    <property type="entry name" value="ExbB/TolQ_transport"/>
</dbReference>
<keyword evidence="4 8" id="KW-1133">Transmembrane helix</keyword>
<dbReference type="STRING" id="377629.TERTU_2018"/>
<keyword evidence="5 8" id="KW-0472">Membrane</keyword>
<evidence type="ECO:0000256" key="3">
    <source>
        <dbReference type="ARBA" id="ARBA00022692"/>
    </source>
</evidence>
<keyword evidence="2" id="KW-1003">Cell membrane</keyword>
<keyword evidence="9" id="KW-0732">Signal</keyword>
<protein>
    <submittedName>
        <fullName evidence="11">Transporter, proton channel domain containing protein</fullName>
    </submittedName>
</protein>
<dbReference type="Proteomes" id="UP000009080">
    <property type="component" value="Chromosome"/>
</dbReference>
<keyword evidence="12" id="KW-1185">Reference proteome</keyword>
<comment type="subcellular location">
    <subcellularLocation>
        <location evidence="1">Cell membrane</location>
        <topology evidence="1">Multi-pass membrane protein</topology>
    </subcellularLocation>
    <subcellularLocation>
        <location evidence="6">Membrane</location>
        <topology evidence="6">Multi-pass membrane protein</topology>
    </subcellularLocation>
</comment>
<dbReference type="PIRSF" id="PIRSF037714">
    <property type="entry name" value="TolR"/>
    <property type="match status" value="1"/>
</dbReference>
<feature type="transmembrane region" description="Helical" evidence="8">
    <location>
        <begin position="357"/>
        <end position="384"/>
    </location>
</feature>
<dbReference type="KEGG" id="ttu:TERTU_2018"/>
<dbReference type="HOGENOM" id="CLU_047225_1_0_6"/>
<evidence type="ECO:0000313" key="11">
    <source>
        <dbReference type="EMBL" id="ACR11343.1"/>
    </source>
</evidence>
<evidence type="ECO:0000259" key="10">
    <source>
        <dbReference type="Pfam" id="PF01618"/>
    </source>
</evidence>
<evidence type="ECO:0000256" key="1">
    <source>
        <dbReference type="ARBA" id="ARBA00004651"/>
    </source>
</evidence>
<feature type="chain" id="PRO_5005668314" evidence="9">
    <location>
        <begin position="20"/>
        <end position="450"/>
    </location>
</feature>
<dbReference type="InterPro" id="IPR002898">
    <property type="entry name" value="MotA_ExbB_proton_chnl"/>
</dbReference>
<evidence type="ECO:0000256" key="5">
    <source>
        <dbReference type="ARBA" id="ARBA00023136"/>
    </source>
</evidence>
<name>C5BIP5_TERTT</name>
<evidence type="ECO:0000256" key="4">
    <source>
        <dbReference type="ARBA" id="ARBA00022989"/>
    </source>
</evidence>
<dbReference type="eggNOG" id="COG0811">
    <property type="taxonomic scope" value="Bacteria"/>
</dbReference>
<dbReference type="PANTHER" id="PTHR30625">
    <property type="entry name" value="PROTEIN TOLQ"/>
    <property type="match status" value="1"/>
</dbReference>
<feature type="transmembrane region" description="Helical" evidence="8">
    <location>
        <begin position="270"/>
        <end position="290"/>
    </location>
</feature>
<sequence>MFRAICIALLAILPVVTHAQGTQSLKDLMDEVTANASAEAKRNKEREAKFRAAAGEQESLMASAEAEVKKQEALRDSLRKTFDENETALAELQDLLDRRSGDLGELFGVFRQTADDAESIIFASLISAEKPERKAIVSELAESSEIPSIDQIRSLWQLLIQETALSGDLSRFKHEVIDPDGTTYDADIVRVGAFNVVTGDKYLNYLSEDGTLVELARQPAGYARSSADKLTSAAPGAVVDFTIDPSRGALLGLLVQSPSLMERIEQGGTVGYAIIIVGIIGMLIVLERMLSLMRTRSKMQRQLKNLDQVEEDNPIGRVMQAYFEHRHLDLETISRKMQEVIIHDMAGIRRGLSIVKVLAAVAPLMGLLGTVVGMIGTFQAITLFGTGDPKLMAGGISQALITTVLGLCAAIPLLLSHSMLAARATQIGKMISEQAAGLMAKKAEADAKGA</sequence>
<dbReference type="PANTHER" id="PTHR30625:SF11">
    <property type="entry name" value="MOTA_TOLQ_EXBB PROTON CHANNEL DOMAIN-CONTAINING PROTEIN"/>
    <property type="match status" value="1"/>
</dbReference>
<dbReference type="OrthoDB" id="4045at2"/>
<evidence type="ECO:0000256" key="9">
    <source>
        <dbReference type="SAM" id="SignalP"/>
    </source>
</evidence>
<reference evidence="11 12" key="1">
    <citation type="journal article" date="2009" name="PLoS ONE">
        <title>The complete genome of Teredinibacter turnerae T7901: an intracellular endosymbiont of marine wood-boring bivalves (shipworms).</title>
        <authorList>
            <person name="Yang J.C."/>
            <person name="Madupu R."/>
            <person name="Durkin A.S."/>
            <person name="Ekborg N.A."/>
            <person name="Pedamallu C.S."/>
            <person name="Hostetler J.B."/>
            <person name="Radune D."/>
            <person name="Toms B.S."/>
            <person name="Henrissat B."/>
            <person name="Coutinho P.M."/>
            <person name="Schwarz S."/>
            <person name="Field L."/>
            <person name="Trindade-Silva A.E."/>
            <person name="Soares C.A.G."/>
            <person name="Elshahawi S."/>
            <person name="Hanora A."/>
            <person name="Schmidt E.W."/>
            <person name="Haygood M.G."/>
            <person name="Posfai J."/>
            <person name="Benner J."/>
            <person name="Madinger C."/>
            <person name="Nove J."/>
            <person name="Anton B."/>
            <person name="Chaudhary K."/>
            <person name="Foster J."/>
            <person name="Holman A."/>
            <person name="Kumar S."/>
            <person name="Lessard P.A."/>
            <person name="Luyten Y.A."/>
            <person name="Slatko B."/>
            <person name="Wood N."/>
            <person name="Wu B."/>
            <person name="Teplitski M."/>
            <person name="Mougous J.D."/>
            <person name="Ward N."/>
            <person name="Eisen J.A."/>
            <person name="Badger J.H."/>
            <person name="Distel D.L."/>
        </authorList>
    </citation>
    <scope>NUCLEOTIDE SEQUENCE [LARGE SCALE GENOMIC DNA]</scope>
    <source>
        <strain evidence="12">ATCC 39867 / T7901</strain>
    </source>
</reference>
<dbReference type="AlphaFoldDB" id="C5BIP5"/>
<feature type="domain" description="MotA/TolQ/ExbB proton channel" evidence="10">
    <location>
        <begin position="311"/>
        <end position="428"/>
    </location>
</feature>
<gene>
    <name evidence="11" type="ordered locus">TERTU_2018</name>
</gene>
<keyword evidence="6" id="KW-0813">Transport</keyword>
<dbReference type="InterPro" id="IPR017270">
    <property type="entry name" value="MotA/TolQ/ExbB-rel"/>
</dbReference>
<keyword evidence="7" id="KW-0175">Coiled coil</keyword>
<organism evidence="11 12">
    <name type="scientific">Teredinibacter turnerae (strain ATCC 39867 / T7901)</name>
    <dbReference type="NCBI Taxonomy" id="377629"/>
    <lineage>
        <taxon>Bacteria</taxon>
        <taxon>Pseudomonadati</taxon>
        <taxon>Pseudomonadota</taxon>
        <taxon>Gammaproteobacteria</taxon>
        <taxon>Cellvibrionales</taxon>
        <taxon>Cellvibrionaceae</taxon>
        <taxon>Teredinibacter</taxon>
    </lineage>
</organism>
<evidence type="ECO:0000256" key="8">
    <source>
        <dbReference type="SAM" id="Phobius"/>
    </source>
</evidence>
<evidence type="ECO:0000256" key="6">
    <source>
        <dbReference type="RuleBase" id="RU004057"/>
    </source>
</evidence>
<keyword evidence="6" id="KW-0653">Protein transport</keyword>
<accession>C5BIP5</accession>
<dbReference type="GO" id="GO:0005886">
    <property type="term" value="C:plasma membrane"/>
    <property type="evidence" value="ECO:0007669"/>
    <property type="project" value="UniProtKB-SubCell"/>
</dbReference>
<evidence type="ECO:0000256" key="7">
    <source>
        <dbReference type="SAM" id="Coils"/>
    </source>
</evidence>
<keyword evidence="3 8" id="KW-0812">Transmembrane</keyword>
<dbReference type="EMBL" id="CP001614">
    <property type="protein sequence ID" value="ACR11343.1"/>
    <property type="molecule type" value="Genomic_DNA"/>
</dbReference>
<dbReference type="GO" id="GO:0017038">
    <property type="term" value="P:protein import"/>
    <property type="evidence" value="ECO:0007669"/>
    <property type="project" value="TreeGrafter"/>
</dbReference>
<feature type="coiled-coil region" evidence="7">
    <location>
        <begin position="54"/>
        <end position="98"/>
    </location>
</feature>
<feature type="transmembrane region" description="Helical" evidence="8">
    <location>
        <begin position="396"/>
        <end position="415"/>
    </location>
</feature>
<feature type="signal peptide" evidence="9">
    <location>
        <begin position="1"/>
        <end position="19"/>
    </location>
</feature>
<evidence type="ECO:0000313" key="12">
    <source>
        <dbReference type="Proteomes" id="UP000009080"/>
    </source>
</evidence>
<proteinExistence type="inferred from homology"/>
<comment type="similarity">
    <text evidence="6">Belongs to the exbB/tolQ family.</text>
</comment>
<dbReference type="Pfam" id="PF01618">
    <property type="entry name" value="MotA_ExbB"/>
    <property type="match status" value="1"/>
</dbReference>
<evidence type="ECO:0000256" key="2">
    <source>
        <dbReference type="ARBA" id="ARBA00022475"/>
    </source>
</evidence>
<dbReference type="RefSeq" id="WP_015817455.1">
    <property type="nucleotide sequence ID" value="NC_012997.1"/>
</dbReference>